<dbReference type="Gene3D" id="2.60.200.60">
    <property type="match status" value="2"/>
</dbReference>
<organism evidence="1 2">
    <name type="scientific">Alkalimarinus sediminis</name>
    <dbReference type="NCBI Taxonomy" id="1632866"/>
    <lineage>
        <taxon>Bacteria</taxon>
        <taxon>Pseudomonadati</taxon>
        <taxon>Pseudomonadota</taxon>
        <taxon>Gammaproteobacteria</taxon>
        <taxon>Alteromonadales</taxon>
        <taxon>Alteromonadaceae</taxon>
        <taxon>Alkalimarinus</taxon>
    </lineage>
</organism>
<dbReference type="CDD" id="cd14738">
    <property type="entry name" value="PAAR_2"/>
    <property type="match status" value="1"/>
</dbReference>
<dbReference type="Proteomes" id="UP001164472">
    <property type="component" value="Chromosome"/>
</dbReference>
<dbReference type="KEGG" id="asem:NNL22_10145"/>
<reference evidence="1" key="1">
    <citation type="submission" date="2022-07" db="EMBL/GenBank/DDBJ databases">
        <title>Alkalimarinus sp. nov., isolated from gut of a Alitta virens.</title>
        <authorList>
            <person name="Yang A.I."/>
            <person name="Shin N.-R."/>
        </authorList>
    </citation>
    <scope>NUCLEOTIDE SEQUENCE</scope>
    <source>
        <strain evidence="1">FA028</strain>
    </source>
</reference>
<dbReference type="AlphaFoldDB" id="A0A9E8HIM9"/>
<gene>
    <name evidence="1" type="ORF">NNL22_10145</name>
</gene>
<dbReference type="Pfam" id="PF05488">
    <property type="entry name" value="PAAR_motif"/>
    <property type="match status" value="1"/>
</dbReference>
<dbReference type="InterPro" id="IPR008727">
    <property type="entry name" value="PAAR_motif"/>
</dbReference>
<protein>
    <submittedName>
        <fullName evidence="1">PAAR domain-containing protein</fullName>
    </submittedName>
</protein>
<evidence type="ECO:0000313" key="2">
    <source>
        <dbReference type="Proteomes" id="UP001164472"/>
    </source>
</evidence>
<dbReference type="EMBL" id="CP101527">
    <property type="protein sequence ID" value="UZW73411.1"/>
    <property type="molecule type" value="Genomic_DNA"/>
</dbReference>
<dbReference type="RefSeq" id="WP_251809552.1">
    <property type="nucleotide sequence ID" value="NZ_CP101527.1"/>
</dbReference>
<keyword evidence="2" id="KW-1185">Reference proteome</keyword>
<proteinExistence type="predicted"/>
<accession>A0A9E8HIM9</accession>
<sequence length="95" mass="9307">MKPIALVGDHHQCPASSGPVPHVGGPIINGASTVLVNGRPIARVGDQAACHGPIDTIVEGSSTIFVEGLPAARMGDKTAHGGAIVVGDPSVIAGG</sequence>
<name>A0A9E8HIM9_9ALTE</name>
<evidence type="ECO:0000313" key="1">
    <source>
        <dbReference type="EMBL" id="UZW73411.1"/>
    </source>
</evidence>